<dbReference type="GO" id="GO:0016491">
    <property type="term" value="F:oxidoreductase activity"/>
    <property type="evidence" value="ECO:0007669"/>
    <property type="project" value="UniProtKB-KW"/>
</dbReference>
<evidence type="ECO:0000256" key="3">
    <source>
        <dbReference type="ARBA" id="ARBA00023002"/>
    </source>
</evidence>
<dbReference type="HOGENOM" id="CLU_010194_44_6_1"/>
<reference evidence="5 6" key="1">
    <citation type="submission" date="2014-04" db="EMBL/GenBank/DDBJ databases">
        <authorList>
            <consortium name="DOE Joint Genome Institute"/>
            <person name="Kuo A."/>
            <person name="Zuccaro A."/>
            <person name="Kohler A."/>
            <person name="Nagy L.G."/>
            <person name="Floudas D."/>
            <person name="Copeland A."/>
            <person name="Barry K.W."/>
            <person name="Cichocki N."/>
            <person name="Veneault-Fourrey C."/>
            <person name="LaButti K."/>
            <person name="Lindquist E.A."/>
            <person name="Lipzen A."/>
            <person name="Lundell T."/>
            <person name="Morin E."/>
            <person name="Murat C."/>
            <person name="Sun H."/>
            <person name="Tunlid A."/>
            <person name="Henrissat B."/>
            <person name="Grigoriev I.V."/>
            <person name="Hibbett D.S."/>
            <person name="Martin F."/>
            <person name="Nordberg H.P."/>
            <person name="Cantor M.N."/>
            <person name="Hua S.X."/>
        </authorList>
    </citation>
    <scope>NUCLEOTIDE SEQUENCE [LARGE SCALE GENOMIC DNA]</scope>
    <source>
        <strain evidence="5 6">MAFF 305830</strain>
    </source>
</reference>
<dbReference type="PANTHER" id="PTHR24320:SF282">
    <property type="entry name" value="WW DOMAIN-CONTAINING OXIDOREDUCTASE"/>
    <property type="match status" value="1"/>
</dbReference>
<dbReference type="AlphaFoldDB" id="A0A0C3B4J3"/>
<keyword evidence="3" id="KW-0560">Oxidoreductase</keyword>
<dbReference type="Gene3D" id="3.40.50.720">
    <property type="entry name" value="NAD(P)-binding Rossmann-like Domain"/>
    <property type="match status" value="1"/>
</dbReference>
<keyword evidence="4" id="KW-0732">Signal</keyword>
<feature type="chain" id="PRO_5002161411" description="NAD(P)-binding protein" evidence="4">
    <location>
        <begin position="19"/>
        <end position="326"/>
    </location>
</feature>
<evidence type="ECO:0000256" key="1">
    <source>
        <dbReference type="ARBA" id="ARBA00006484"/>
    </source>
</evidence>
<evidence type="ECO:0000256" key="4">
    <source>
        <dbReference type="SAM" id="SignalP"/>
    </source>
</evidence>
<evidence type="ECO:0000256" key="2">
    <source>
        <dbReference type="ARBA" id="ARBA00022857"/>
    </source>
</evidence>
<sequence length="326" mass="35930">MLILLEGFWKWLLDFGLASPRWTVEDMPDLTGKVAIVTGGNAGIGYDTAKGLLRKNATVYIGARSIPKAEAAIKSLVDATGNPKVFILKMDLSDLGTVKQAAKEFQSKEGKLHILINNAGILSTEMDVFTAQGYDQQFGTNVLGHYFFSKLLMPLMESTAATLPSNDPVRLVELTSDGHVFNTNSYTLIDYDTLKPGKGRDRMDPLQSYYQSKSGNLLVSKARARLLTGKNTVSICVHPGRIKSALIHQLSGMEYFTARVIAYPSHMGPITSLYAATAPEAAQFNGKYLGPWARVKNPRSDHVGNIQAEDKLITWLEEQIRIHNRV</sequence>
<dbReference type="Proteomes" id="UP000054097">
    <property type="component" value="Unassembled WGS sequence"/>
</dbReference>
<dbReference type="OrthoDB" id="191139at2759"/>
<reference evidence="6" key="2">
    <citation type="submission" date="2015-01" db="EMBL/GenBank/DDBJ databases">
        <title>Evolutionary Origins and Diversification of the Mycorrhizal Mutualists.</title>
        <authorList>
            <consortium name="DOE Joint Genome Institute"/>
            <consortium name="Mycorrhizal Genomics Consortium"/>
            <person name="Kohler A."/>
            <person name="Kuo A."/>
            <person name="Nagy L.G."/>
            <person name="Floudas D."/>
            <person name="Copeland A."/>
            <person name="Barry K.W."/>
            <person name="Cichocki N."/>
            <person name="Veneault-Fourrey C."/>
            <person name="LaButti K."/>
            <person name="Lindquist E.A."/>
            <person name="Lipzen A."/>
            <person name="Lundell T."/>
            <person name="Morin E."/>
            <person name="Murat C."/>
            <person name="Riley R."/>
            <person name="Ohm R."/>
            <person name="Sun H."/>
            <person name="Tunlid A."/>
            <person name="Henrissat B."/>
            <person name="Grigoriev I.V."/>
            <person name="Hibbett D.S."/>
            <person name="Martin F."/>
        </authorList>
    </citation>
    <scope>NUCLEOTIDE SEQUENCE [LARGE SCALE GENOMIC DNA]</scope>
    <source>
        <strain evidence="6">MAFF 305830</strain>
    </source>
</reference>
<evidence type="ECO:0008006" key="7">
    <source>
        <dbReference type="Google" id="ProtNLM"/>
    </source>
</evidence>
<organism evidence="5 6">
    <name type="scientific">Serendipita vermifera MAFF 305830</name>
    <dbReference type="NCBI Taxonomy" id="933852"/>
    <lineage>
        <taxon>Eukaryota</taxon>
        <taxon>Fungi</taxon>
        <taxon>Dikarya</taxon>
        <taxon>Basidiomycota</taxon>
        <taxon>Agaricomycotina</taxon>
        <taxon>Agaricomycetes</taxon>
        <taxon>Sebacinales</taxon>
        <taxon>Serendipitaceae</taxon>
        <taxon>Serendipita</taxon>
    </lineage>
</organism>
<name>A0A0C3B4J3_SERVB</name>
<dbReference type="EMBL" id="KN824281">
    <property type="protein sequence ID" value="KIM31765.1"/>
    <property type="molecule type" value="Genomic_DNA"/>
</dbReference>
<evidence type="ECO:0000313" key="6">
    <source>
        <dbReference type="Proteomes" id="UP000054097"/>
    </source>
</evidence>
<keyword evidence="6" id="KW-1185">Reference proteome</keyword>
<accession>A0A0C3B4J3</accession>
<evidence type="ECO:0000313" key="5">
    <source>
        <dbReference type="EMBL" id="KIM31765.1"/>
    </source>
</evidence>
<dbReference type="PRINTS" id="PR00081">
    <property type="entry name" value="GDHRDH"/>
</dbReference>
<dbReference type="STRING" id="933852.A0A0C3B4J3"/>
<keyword evidence="2" id="KW-0521">NADP</keyword>
<gene>
    <name evidence="5" type="ORF">M408DRAFT_237931</name>
</gene>
<feature type="signal peptide" evidence="4">
    <location>
        <begin position="1"/>
        <end position="18"/>
    </location>
</feature>
<dbReference type="Pfam" id="PF00106">
    <property type="entry name" value="adh_short"/>
    <property type="match status" value="1"/>
</dbReference>
<proteinExistence type="inferred from homology"/>
<dbReference type="InterPro" id="IPR036291">
    <property type="entry name" value="NAD(P)-bd_dom_sf"/>
</dbReference>
<comment type="similarity">
    <text evidence="1">Belongs to the short-chain dehydrogenases/reductases (SDR) family.</text>
</comment>
<protein>
    <recommendedName>
        <fullName evidence="7">NAD(P)-binding protein</fullName>
    </recommendedName>
</protein>
<dbReference type="SUPFAM" id="SSF51735">
    <property type="entry name" value="NAD(P)-binding Rossmann-fold domains"/>
    <property type="match status" value="1"/>
</dbReference>
<dbReference type="InterPro" id="IPR002347">
    <property type="entry name" value="SDR_fam"/>
</dbReference>
<dbReference type="PANTHER" id="PTHR24320">
    <property type="entry name" value="RETINOL DEHYDROGENASE"/>
    <property type="match status" value="1"/>
</dbReference>